<dbReference type="InterPro" id="IPR020428">
    <property type="entry name" value="PFA-DSPs"/>
</dbReference>
<sequence>MGIVMIEEGGREIEVEVVDGRPSNFSLVERGIYRSSFPDSSNFAFLESLNLRSIVYLCPEPYPDENSEFLRANGIRLYQFGIQGTKKEPFVNVPKDTITEALKVLLDVRNHPVLIHCKQGKHRTGCLVGCLRKLQNWCLSSVLEEYQHFAGAKARATDMKFIELFDVSCLRQCLYSIIYRYQGLGHRRLAYQDETMHQKRISTN</sequence>
<dbReference type="EMBL" id="JABWDY010040343">
    <property type="protein sequence ID" value="KAF5178192.1"/>
    <property type="molecule type" value="Genomic_DNA"/>
</dbReference>
<dbReference type="InterPro" id="IPR016130">
    <property type="entry name" value="Tyr_Pase_AS"/>
</dbReference>
<feature type="domain" description="Tyrosine-protein phosphatase" evidence="8">
    <location>
        <begin position="24"/>
        <end position="174"/>
    </location>
</feature>
<evidence type="ECO:0000256" key="1">
    <source>
        <dbReference type="ARBA" id="ARBA00012527"/>
    </source>
</evidence>
<protein>
    <recommendedName>
        <fullName evidence="1">diphosphoinositol-polyphosphate diphosphatase</fullName>
        <ecNumber evidence="1">3.6.1.52</ecNumber>
    </recommendedName>
</protein>
<comment type="catalytic activity">
    <reaction evidence="4">
        <text>5-diphospho-1D-myo-inositol 1,2,3,4,6-pentakisphosphate + H2O = 1D-myo-inositol hexakisphosphate + phosphate + H(+)</text>
        <dbReference type="Rhea" id="RHEA:22384"/>
        <dbReference type="ChEBI" id="CHEBI:15377"/>
        <dbReference type="ChEBI" id="CHEBI:15378"/>
        <dbReference type="ChEBI" id="CHEBI:43474"/>
        <dbReference type="ChEBI" id="CHEBI:58130"/>
        <dbReference type="ChEBI" id="CHEBI:58628"/>
        <dbReference type="EC" id="3.6.1.52"/>
    </reaction>
    <physiologicalReaction direction="left-to-right" evidence="4">
        <dbReference type="Rhea" id="RHEA:22385"/>
    </physiologicalReaction>
</comment>
<comment type="catalytic activity">
    <reaction evidence="7">
        <text>6-diphospho-1D-myo-inositol pentakisphosphate + H2O = 1D-myo-inositol hexakisphosphate + phosphate + H(+)</text>
        <dbReference type="Rhea" id="RHEA:79703"/>
        <dbReference type="ChEBI" id="CHEBI:15377"/>
        <dbReference type="ChEBI" id="CHEBI:15378"/>
        <dbReference type="ChEBI" id="CHEBI:43474"/>
        <dbReference type="ChEBI" id="CHEBI:58130"/>
        <dbReference type="ChEBI" id="CHEBI:230534"/>
        <dbReference type="EC" id="3.6.1.52"/>
    </reaction>
    <physiologicalReaction direction="left-to-right" evidence="7">
        <dbReference type="Rhea" id="RHEA:79704"/>
    </physiologicalReaction>
</comment>
<dbReference type="AlphaFoldDB" id="A0A7J6V1F3"/>
<accession>A0A7J6V1F3</accession>
<comment type="caution">
    <text evidence="9">The sequence shown here is derived from an EMBL/GenBank/DDBJ whole genome shotgun (WGS) entry which is preliminary data.</text>
</comment>
<dbReference type="GO" id="GO:0016791">
    <property type="term" value="F:phosphatase activity"/>
    <property type="evidence" value="ECO:0007669"/>
    <property type="project" value="InterPro"/>
</dbReference>
<organism evidence="9 10">
    <name type="scientific">Thalictrum thalictroides</name>
    <name type="common">Rue-anemone</name>
    <name type="synonym">Anemone thalictroides</name>
    <dbReference type="NCBI Taxonomy" id="46969"/>
    <lineage>
        <taxon>Eukaryota</taxon>
        <taxon>Viridiplantae</taxon>
        <taxon>Streptophyta</taxon>
        <taxon>Embryophyta</taxon>
        <taxon>Tracheophyta</taxon>
        <taxon>Spermatophyta</taxon>
        <taxon>Magnoliopsida</taxon>
        <taxon>Ranunculales</taxon>
        <taxon>Ranunculaceae</taxon>
        <taxon>Thalictroideae</taxon>
        <taxon>Thalictrum</taxon>
    </lineage>
</organism>
<gene>
    <name evidence="9" type="ORF">FRX31_032223</name>
</gene>
<evidence type="ECO:0000313" key="10">
    <source>
        <dbReference type="Proteomes" id="UP000554482"/>
    </source>
</evidence>
<proteinExistence type="inferred from homology"/>
<dbReference type="PROSITE" id="PS50054">
    <property type="entry name" value="TYR_PHOSPHATASE_DUAL"/>
    <property type="match status" value="1"/>
</dbReference>
<comment type="catalytic activity">
    <reaction evidence="6">
        <text>1,5-bis(diphospho)-1D-myo-inositol 2,3,4,6-tetrakisphosphate + H2O = 1-diphospho-1D-myo-inositol 2,3,4,5,6-pentakisphosphate + phosphate + 2 H(+)</text>
        <dbReference type="Rhea" id="RHEA:79699"/>
        <dbReference type="ChEBI" id="CHEBI:15377"/>
        <dbReference type="ChEBI" id="CHEBI:15378"/>
        <dbReference type="ChEBI" id="CHEBI:43474"/>
        <dbReference type="ChEBI" id="CHEBI:74946"/>
        <dbReference type="ChEBI" id="CHEBI:77983"/>
        <dbReference type="EC" id="3.6.1.52"/>
    </reaction>
    <physiologicalReaction direction="left-to-right" evidence="6">
        <dbReference type="Rhea" id="RHEA:79700"/>
    </physiologicalReaction>
</comment>
<dbReference type="Proteomes" id="UP000554482">
    <property type="component" value="Unassembled WGS sequence"/>
</dbReference>
<keyword evidence="2" id="KW-0378">Hydrolase</keyword>
<dbReference type="CDD" id="cd14528">
    <property type="entry name" value="PFA-DSP_Siw14"/>
    <property type="match status" value="1"/>
</dbReference>
<evidence type="ECO:0000256" key="6">
    <source>
        <dbReference type="ARBA" id="ARBA00047927"/>
    </source>
</evidence>
<comment type="catalytic activity">
    <reaction evidence="5">
        <text>3,5-bis(diphospho)-1D-myo-inositol 1,2,4,6-tetrakisphosphate + H2O = 3-diphospho-1D-myo-inositol 1,2,4,5,6-pentakisphosphate + phosphate + 2 H(+)</text>
        <dbReference type="Rhea" id="RHEA:56312"/>
        <dbReference type="ChEBI" id="CHEBI:15377"/>
        <dbReference type="ChEBI" id="CHEBI:15378"/>
        <dbReference type="ChEBI" id="CHEBI:43474"/>
        <dbReference type="ChEBI" id="CHEBI:140372"/>
        <dbReference type="ChEBI" id="CHEBI:140374"/>
        <dbReference type="EC" id="3.6.1.52"/>
    </reaction>
    <physiologicalReaction direction="left-to-right" evidence="5">
        <dbReference type="Rhea" id="RHEA:56313"/>
    </physiologicalReaction>
</comment>
<dbReference type="PANTHER" id="PTHR31126">
    <property type="entry name" value="TYROSINE-PROTEIN PHOSPHATASE"/>
    <property type="match status" value="1"/>
</dbReference>
<dbReference type="PANTHER" id="PTHR31126:SF46">
    <property type="entry name" value="TYROSINE-PROTEIN PHOSPHATASE DSP5"/>
    <property type="match status" value="1"/>
</dbReference>
<evidence type="ECO:0000313" key="9">
    <source>
        <dbReference type="EMBL" id="KAF5178192.1"/>
    </source>
</evidence>
<evidence type="ECO:0000256" key="3">
    <source>
        <dbReference type="ARBA" id="ARBA00044949"/>
    </source>
</evidence>
<dbReference type="InterPro" id="IPR029021">
    <property type="entry name" value="Prot-tyrosine_phosphatase-like"/>
</dbReference>
<evidence type="ECO:0000256" key="2">
    <source>
        <dbReference type="ARBA" id="ARBA00022801"/>
    </source>
</evidence>
<dbReference type="InterPro" id="IPR004861">
    <property type="entry name" value="Siw14-like"/>
</dbReference>
<dbReference type="EC" id="3.6.1.52" evidence="1"/>
<evidence type="ECO:0000256" key="7">
    <source>
        <dbReference type="ARBA" id="ARBA00048424"/>
    </source>
</evidence>
<comment type="similarity">
    <text evidence="3">Belongs to the protein-tyrosine phosphatase family. Atypical dual-specificity phosphatase Siw14-like subfamily.</text>
</comment>
<dbReference type="InterPro" id="IPR020422">
    <property type="entry name" value="TYR_PHOSPHATASE_DUAL_dom"/>
</dbReference>
<dbReference type="Pfam" id="PF03162">
    <property type="entry name" value="Y_phosphatase2"/>
    <property type="match status" value="1"/>
</dbReference>
<reference evidence="9 10" key="1">
    <citation type="submission" date="2020-06" db="EMBL/GenBank/DDBJ databases">
        <title>Transcriptomic and genomic resources for Thalictrum thalictroides and T. hernandezii: Facilitating candidate gene discovery in an emerging model plant lineage.</title>
        <authorList>
            <person name="Arias T."/>
            <person name="Riano-Pachon D.M."/>
            <person name="Di Stilio V.S."/>
        </authorList>
    </citation>
    <scope>NUCLEOTIDE SEQUENCE [LARGE SCALE GENOMIC DNA]</scope>
    <source>
        <strain evidence="10">cv. WT478/WT964</strain>
        <tissue evidence="9">Leaves</tissue>
    </source>
</reference>
<evidence type="ECO:0000256" key="5">
    <source>
        <dbReference type="ARBA" id="ARBA00047562"/>
    </source>
</evidence>
<dbReference type="OrthoDB" id="6375174at2759"/>
<dbReference type="PROSITE" id="PS00383">
    <property type="entry name" value="TYR_PHOSPHATASE_1"/>
    <property type="match status" value="1"/>
</dbReference>
<dbReference type="Gene3D" id="3.90.190.10">
    <property type="entry name" value="Protein tyrosine phosphatase superfamily"/>
    <property type="match status" value="1"/>
</dbReference>
<evidence type="ECO:0000256" key="4">
    <source>
        <dbReference type="ARBA" id="ARBA00047342"/>
    </source>
</evidence>
<dbReference type="GO" id="GO:0008486">
    <property type="term" value="F:diphosphoinositol-polyphosphate diphosphatase activity"/>
    <property type="evidence" value="ECO:0007669"/>
    <property type="project" value="UniProtKB-EC"/>
</dbReference>
<dbReference type="GO" id="GO:0005737">
    <property type="term" value="C:cytoplasm"/>
    <property type="evidence" value="ECO:0007669"/>
    <property type="project" value="TreeGrafter"/>
</dbReference>
<dbReference type="PRINTS" id="PR01911">
    <property type="entry name" value="PFDSPHPHTASE"/>
</dbReference>
<dbReference type="FunFam" id="3.90.190.10:FF:000024">
    <property type="entry name" value="probable tyrosine-protein phosphatase At1g05000"/>
    <property type="match status" value="1"/>
</dbReference>
<dbReference type="SUPFAM" id="SSF52799">
    <property type="entry name" value="(Phosphotyrosine protein) phosphatases II"/>
    <property type="match status" value="1"/>
</dbReference>
<evidence type="ECO:0000259" key="8">
    <source>
        <dbReference type="PROSITE" id="PS50054"/>
    </source>
</evidence>
<keyword evidence="10" id="KW-1185">Reference proteome</keyword>
<name>A0A7J6V1F3_THATH</name>